<keyword evidence="1" id="KW-0812">Transmembrane</keyword>
<evidence type="ECO:0000256" key="1">
    <source>
        <dbReference type="SAM" id="Phobius"/>
    </source>
</evidence>
<feature type="transmembrane region" description="Helical" evidence="1">
    <location>
        <begin position="12"/>
        <end position="32"/>
    </location>
</feature>
<keyword evidence="1" id="KW-1133">Transmembrane helix</keyword>
<name>A0A2M8KWJ4_9BACT</name>
<dbReference type="EMBL" id="PFEF01000008">
    <property type="protein sequence ID" value="PJE64243.1"/>
    <property type="molecule type" value="Genomic_DNA"/>
</dbReference>
<dbReference type="Proteomes" id="UP000229098">
    <property type="component" value="Unassembled WGS sequence"/>
</dbReference>
<accession>A0A2M8KWJ4</accession>
<dbReference type="AlphaFoldDB" id="A0A2M8KWJ4"/>
<keyword evidence="1" id="KW-0472">Membrane</keyword>
<reference evidence="3" key="1">
    <citation type="submission" date="2017-09" db="EMBL/GenBank/DDBJ databases">
        <title>Depth-based differentiation of microbial function through sediment-hosted aquifers and enrichment of novel symbionts in the deep terrestrial subsurface.</title>
        <authorList>
            <person name="Probst A.J."/>
            <person name="Ladd B."/>
            <person name="Jarett J.K."/>
            <person name="Geller-Mcgrath D.E."/>
            <person name="Sieber C.M.K."/>
            <person name="Emerson J.B."/>
            <person name="Anantharaman K."/>
            <person name="Thomas B.C."/>
            <person name="Malmstrom R."/>
            <person name="Stieglmeier M."/>
            <person name="Klingl A."/>
            <person name="Woyke T."/>
            <person name="Ryan C.M."/>
            <person name="Banfield J.F."/>
        </authorList>
    </citation>
    <scope>NUCLEOTIDE SEQUENCE [LARGE SCALE GENOMIC DNA]</scope>
</reference>
<feature type="transmembrane region" description="Helical" evidence="1">
    <location>
        <begin position="70"/>
        <end position="96"/>
    </location>
</feature>
<feature type="transmembrane region" description="Helical" evidence="1">
    <location>
        <begin position="108"/>
        <end position="130"/>
    </location>
</feature>
<organism evidence="2 3">
    <name type="scientific">Candidatus Ryanbacteria bacterium CG10_big_fil_rev_8_21_14_0_10_43_42</name>
    <dbReference type="NCBI Taxonomy" id="1974864"/>
    <lineage>
        <taxon>Bacteria</taxon>
        <taxon>Candidatus Ryaniibacteriota</taxon>
    </lineage>
</organism>
<evidence type="ECO:0000313" key="2">
    <source>
        <dbReference type="EMBL" id="PJE64243.1"/>
    </source>
</evidence>
<sequence length="132" mass="15675">MFSTTNKYSKLTLVFIVLYVIGLLWVGIGTFLPSSFDWLYDFVYRYEYLSDWLERHEDLDDFLFFASENLFVASLYLTIVFMIFAVATGTISLMRLDKTKDKKEWRMMLVFTPITVILLLGYLIFVRLVWLS</sequence>
<comment type="caution">
    <text evidence="2">The sequence shown here is derived from an EMBL/GenBank/DDBJ whole genome shotgun (WGS) entry which is preliminary data.</text>
</comment>
<evidence type="ECO:0000313" key="3">
    <source>
        <dbReference type="Proteomes" id="UP000229098"/>
    </source>
</evidence>
<proteinExistence type="predicted"/>
<gene>
    <name evidence="2" type="ORF">COU90_04045</name>
</gene>
<protein>
    <submittedName>
        <fullName evidence="2">Uncharacterized protein</fullName>
    </submittedName>
</protein>